<name>A0A6G1LLM6_9PEZI</name>
<evidence type="ECO:0000313" key="2">
    <source>
        <dbReference type="EMBL" id="KAF2773766.1"/>
    </source>
</evidence>
<accession>A0A6G1LLM6</accession>
<protein>
    <submittedName>
        <fullName evidence="2">Uncharacterized protein</fullName>
    </submittedName>
</protein>
<dbReference type="EMBL" id="ML995809">
    <property type="protein sequence ID" value="KAF2773766.1"/>
    <property type="molecule type" value="Genomic_DNA"/>
</dbReference>
<feature type="compositionally biased region" description="Low complexity" evidence="1">
    <location>
        <begin position="122"/>
        <end position="133"/>
    </location>
</feature>
<proteinExistence type="predicted"/>
<gene>
    <name evidence="2" type="ORF">EJ03DRAFT_347177</name>
</gene>
<keyword evidence="3" id="KW-1185">Reference proteome</keyword>
<dbReference type="AlphaFoldDB" id="A0A6G1LLM6"/>
<reference evidence="2" key="1">
    <citation type="journal article" date="2020" name="Stud. Mycol.">
        <title>101 Dothideomycetes genomes: a test case for predicting lifestyles and emergence of pathogens.</title>
        <authorList>
            <person name="Haridas S."/>
            <person name="Albert R."/>
            <person name="Binder M."/>
            <person name="Bloem J."/>
            <person name="Labutti K."/>
            <person name="Salamov A."/>
            <person name="Andreopoulos B."/>
            <person name="Baker S."/>
            <person name="Barry K."/>
            <person name="Bills G."/>
            <person name="Bluhm B."/>
            <person name="Cannon C."/>
            <person name="Castanera R."/>
            <person name="Culley D."/>
            <person name="Daum C."/>
            <person name="Ezra D."/>
            <person name="Gonzalez J."/>
            <person name="Henrissat B."/>
            <person name="Kuo A."/>
            <person name="Liang C."/>
            <person name="Lipzen A."/>
            <person name="Lutzoni F."/>
            <person name="Magnuson J."/>
            <person name="Mondo S."/>
            <person name="Nolan M."/>
            <person name="Ohm R."/>
            <person name="Pangilinan J."/>
            <person name="Park H.-J."/>
            <person name="Ramirez L."/>
            <person name="Alfaro M."/>
            <person name="Sun H."/>
            <person name="Tritt A."/>
            <person name="Yoshinaga Y."/>
            <person name="Zwiers L.-H."/>
            <person name="Turgeon B."/>
            <person name="Goodwin S."/>
            <person name="Spatafora J."/>
            <person name="Crous P."/>
            <person name="Grigoriev I."/>
        </authorList>
    </citation>
    <scope>NUCLEOTIDE SEQUENCE</scope>
    <source>
        <strain evidence="2">CBS 116005</strain>
    </source>
</reference>
<evidence type="ECO:0000313" key="3">
    <source>
        <dbReference type="Proteomes" id="UP000799436"/>
    </source>
</evidence>
<dbReference type="Proteomes" id="UP000799436">
    <property type="component" value="Unassembled WGS sequence"/>
</dbReference>
<feature type="compositionally biased region" description="Polar residues" evidence="1">
    <location>
        <begin position="90"/>
        <end position="101"/>
    </location>
</feature>
<feature type="region of interest" description="Disordered" evidence="1">
    <location>
        <begin position="49"/>
        <end position="143"/>
    </location>
</feature>
<evidence type="ECO:0000256" key="1">
    <source>
        <dbReference type="SAM" id="MobiDB-lite"/>
    </source>
</evidence>
<organism evidence="2 3">
    <name type="scientific">Teratosphaeria nubilosa</name>
    <dbReference type="NCBI Taxonomy" id="161662"/>
    <lineage>
        <taxon>Eukaryota</taxon>
        <taxon>Fungi</taxon>
        <taxon>Dikarya</taxon>
        <taxon>Ascomycota</taxon>
        <taxon>Pezizomycotina</taxon>
        <taxon>Dothideomycetes</taxon>
        <taxon>Dothideomycetidae</taxon>
        <taxon>Mycosphaerellales</taxon>
        <taxon>Teratosphaeriaceae</taxon>
        <taxon>Teratosphaeria</taxon>
    </lineage>
</organism>
<sequence length="175" mass="18807">MLLLVMVWNCKPASRDLATPSRLPFPCALPSTHLANSAKIRCPNDVEDGKHLPLGAPHAASHKASRERVRARLTSKAPSKATSKIDASPKESQAASGTTSKLDAVDDDDPEASASEPPKAITTTNTTTTTDDNPSASQTQARDPITDAAFRYLAMITDVRDRLDADDAVWFLGRR</sequence>